<evidence type="ECO:0000313" key="3">
    <source>
        <dbReference type="EMBL" id="PMB98244.1"/>
    </source>
</evidence>
<gene>
    <name evidence="3" type="ORF">CJ198_07720</name>
</gene>
<organism evidence="3 4">
    <name type="scientific">Brevibacterium luteolum</name>
    <dbReference type="NCBI Taxonomy" id="199591"/>
    <lineage>
        <taxon>Bacteria</taxon>
        <taxon>Bacillati</taxon>
        <taxon>Actinomycetota</taxon>
        <taxon>Actinomycetes</taxon>
        <taxon>Micrococcales</taxon>
        <taxon>Brevibacteriaceae</taxon>
        <taxon>Brevibacterium</taxon>
    </lineage>
</organism>
<dbReference type="EMBL" id="PNFZ01000003">
    <property type="protein sequence ID" value="PMB98244.1"/>
    <property type="molecule type" value="Genomic_DNA"/>
</dbReference>
<keyword evidence="4" id="KW-1185">Reference proteome</keyword>
<sequence>MANNAKVQTGLKTATKFAFTKDGELKPQAEGTVRRLLAVQRPAVLAYLRMLRRKNPGASPAEIADIVRKHYLWAATGGGAAVGATAVVPGLGTLAAAGVAAVETAGFLEASALYAQAITELHGLPVRDPQRANALVMGLMLGNAGKDLVKKFSAQAAGEGPALTSHWGPMVAKQIPAQMMDTLTKRMRKTMMRKYAARTGGSMVGRLMPFGIGAVIGGVVNHQMARTVVRHSRSAFDPYPGAFPHDLDPKISTPKADADLMGGLKHLIRLLQLRKSKGQVIPGEVIDPVTADSQILVHEGAGDFDPEAPRTYQTGNSEAGGRGSRWWGRKTGQPADASGRRKRGISPWSVDWRL</sequence>
<keyword evidence="2" id="KW-0812">Transmembrane</keyword>
<evidence type="ECO:0000256" key="2">
    <source>
        <dbReference type="SAM" id="Phobius"/>
    </source>
</evidence>
<evidence type="ECO:0000313" key="4">
    <source>
        <dbReference type="Proteomes" id="UP000235703"/>
    </source>
</evidence>
<dbReference type="AlphaFoldDB" id="A0A2N6PHT3"/>
<proteinExistence type="predicted"/>
<dbReference type="Proteomes" id="UP000235703">
    <property type="component" value="Unassembled WGS sequence"/>
</dbReference>
<comment type="caution">
    <text evidence="3">The sequence shown here is derived from an EMBL/GenBank/DDBJ whole genome shotgun (WGS) entry which is preliminary data.</text>
</comment>
<evidence type="ECO:0000256" key="1">
    <source>
        <dbReference type="SAM" id="MobiDB-lite"/>
    </source>
</evidence>
<accession>A0A2N6PHT3</accession>
<protein>
    <submittedName>
        <fullName evidence="3">Uncharacterized protein</fullName>
    </submittedName>
</protein>
<dbReference type="RefSeq" id="WP_102162040.1">
    <property type="nucleotide sequence ID" value="NZ_PNFZ01000003.1"/>
</dbReference>
<feature type="transmembrane region" description="Helical" evidence="2">
    <location>
        <begin position="195"/>
        <end position="220"/>
    </location>
</feature>
<keyword evidence="2" id="KW-1133">Transmembrane helix</keyword>
<name>A0A2N6PHT3_9MICO</name>
<dbReference type="OrthoDB" id="5244605at2"/>
<keyword evidence="2" id="KW-0472">Membrane</keyword>
<reference evidence="3 4" key="1">
    <citation type="submission" date="2017-09" db="EMBL/GenBank/DDBJ databases">
        <title>Bacterial strain isolated from the female urinary microbiota.</title>
        <authorList>
            <person name="Thomas-White K."/>
            <person name="Kumar N."/>
            <person name="Forster S."/>
            <person name="Putonti C."/>
            <person name="Lawley T."/>
            <person name="Wolfe A.J."/>
        </authorList>
    </citation>
    <scope>NUCLEOTIDE SEQUENCE [LARGE SCALE GENOMIC DNA]</scope>
    <source>
        <strain evidence="3 4">UMB0680</strain>
    </source>
</reference>
<feature type="region of interest" description="Disordered" evidence="1">
    <location>
        <begin position="301"/>
        <end position="354"/>
    </location>
</feature>